<evidence type="ECO:0000313" key="1">
    <source>
        <dbReference type="EMBL" id="KAL0941983.1"/>
    </source>
</evidence>
<gene>
    <name evidence="1" type="ORF">CTRU02_204746</name>
</gene>
<organism evidence="1 2">
    <name type="scientific">Colletotrichum truncatum</name>
    <name type="common">Anthracnose fungus</name>
    <name type="synonym">Colletotrichum capsici</name>
    <dbReference type="NCBI Taxonomy" id="5467"/>
    <lineage>
        <taxon>Eukaryota</taxon>
        <taxon>Fungi</taxon>
        <taxon>Dikarya</taxon>
        <taxon>Ascomycota</taxon>
        <taxon>Pezizomycotina</taxon>
        <taxon>Sordariomycetes</taxon>
        <taxon>Hypocreomycetidae</taxon>
        <taxon>Glomerellales</taxon>
        <taxon>Glomerellaceae</taxon>
        <taxon>Colletotrichum</taxon>
        <taxon>Colletotrichum truncatum species complex</taxon>
    </lineage>
</organism>
<keyword evidence="2" id="KW-1185">Reference proteome</keyword>
<dbReference type="Proteomes" id="UP000805649">
    <property type="component" value="Unassembled WGS sequence"/>
</dbReference>
<proteinExistence type="predicted"/>
<comment type="caution">
    <text evidence="1">The sequence shown here is derived from an EMBL/GenBank/DDBJ whole genome shotgun (WGS) entry which is preliminary data.</text>
</comment>
<evidence type="ECO:0000313" key="2">
    <source>
        <dbReference type="Proteomes" id="UP000805649"/>
    </source>
</evidence>
<reference evidence="1 2" key="1">
    <citation type="journal article" date="2020" name="Phytopathology">
        <title>Genome Sequence Resources of Colletotrichum truncatum, C. plurivorum, C. musicola, and C. sojae: Four Species Pathogenic to Soybean (Glycine max).</title>
        <authorList>
            <person name="Rogerio F."/>
            <person name="Boufleur T.R."/>
            <person name="Ciampi-Guillardi M."/>
            <person name="Sukno S.A."/>
            <person name="Thon M.R."/>
            <person name="Massola Junior N.S."/>
            <person name="Baroncelli R."/>
        </authorList>
    </citation>
    <scope>NUCLEOTIDE SEQUENCE [LARGE SCALE GENOMIC DNA]</scope>
    <source>
        <strain evidence="1 2">CMES1059</strain>
    </source>
</reference>
<sequence>MSSTDDKKVLVVLGATGNQGGSVVRTFLNDPVLASQWHVRGTTRNASSVAAVELSKLGAEMVSASLYSEAELRSAFTDATAIFAVTDFWTAIQDPALHKQAQETGTHLTIIAQEVEETWGRNLAAAASDIPSLERFVFSSLPSVTELSHGKYKHVHHYDGKANIVKNIQQSYPELWSKMSQILVGSYNSNILPGSYFPPVYNPATKKAEFDGPVSPDALWPFINAPISTGLFVKALILDEPVGTILAAFDEWKSIQQIIDLLTRFTGKEFGYVQKTVEEMAAASPIGLELPETYLFASEYGALGEKADGWKNTLTLPSDLKAKIERPSFEKWLQEQDWSSVFEAA</sequence>
<dbReference type="EMBL" id="VUJX02000002">
    <property type="protein sequence ID" value="KAL0941983.1"/>
    <property type="molecule type" value="Genomic_DNA"/>
</dbReference>
<name>A0ACC3ZCW2_COLTU</name>
<accession>A0ACC3ZCW2</accession>
<protein>
    <submittedName>
        <fullName evidence="1">NmrA-like family protein</fullName>
    </submittedName>
</protein>